<dbReference type="GO" id="GO:0002758">
    <property type="term" value="P:innate immune response-activating signaling pathway"/>
    <property type="evidence" value="ECO:0007669"/>
    <property type="project" value="UniProtKB-ARBA"/>
</dbReference>
<dbReference type="PRINTS" id="PR00364">
    <property type="entry name" value="DISEASERSIST"/>
</dbReference>
<proteinExistence type="inferred from homology"/>
<evidence type="ECO:0000313" key="12">
    <source>
        <dbReference type="Proteomes" id="UP000797356"/>
    </source>
</evidence>
<dbReference type="GO" id="GO:0009626">
    <property type="term" value="P:plant-type hypersensitive response"/>
    <property type="evidence" value="ECO:0007669"/>
    <property type="project" value="UniProtKB-ARBA"/>
</dbReference>
<keyword evidence="5" id="KW-0611">Plant defense</keyword>
<dbReference type="FunFam" id="3.40.50.300:FF:001091">
    <property type="entry name" value="Probable disease resistance protein At1g61300"/>
    <property type="match status" value="1"/>
</dbReference>
<accession>A0A8K0I1D5</accession>
<keyword evidence="12" id="KW-1185">Reference proteome</keyword>
<sequence>MAETAAVLVASPILEIVIKKLGSGLWKEMGSASSIKKDVEKLQSVLETISDVLEDAENRSIADKALHRWLRNLRDAAFDADDVVDEFRTEALRQNIEKNNCITRKVRDLFSLNNSIIFHHKIARKVKEIRERLDQISEERAKFHLTERSIPERPLERETYSFVIESEIYGRDHDKEEVINFLLYVDTIKDVSVLPIVGLGGVGKTTLAQLVYNDRRIEEQFELRMWVCISKNFDIPRIIRAIIERMMGTNCELSDIEMMQSLLREKLREQKFLLVLDDVWNEEEAEWERLKPLLRGGKKGSKIIVTSRSERVASIMGSFAPLRLQVLSTDDCWTLFRQRAFGLGKGEETSRLVEIGKEIVQKCGGLPLAAKALGSLMSSRRGEVEWLAVKNSEIWKLPTKETGILSALRLSYDHLPSHLKQCFAYCSLFPKDYPIERERLIQLWIAEGLVQPSDNNMDLENIGNQFFNNLLWRSFFQDAEKDSDGKVTVCKMHDLVHDLACCVMGDEAVIMEAGKDTSISHRCRYLSVDLNNGISSESLQLAYKTKKLRSLIFLRHFRDVNIREFIFYVVSNLTYLRVLDLRKTGLKKLSSRISRLKHLRFLDLSETLIQALPDSITSLCNLQVLNLAYCHNLKELPKDMRKMRNLRHLLIVGCRCLTQTPPNLSQLSNLRTLSMFAVGEEDGCSIVELQDLNLIDRSLQIRNLHKVKDPKEAMQANLRAKRNLQSLTLSWNGHSDWVRTPAPTKMEEDVFERLLPHPSLKEVTIRGYMGIRLPTWMLRAELVSTLFSNLVELNLWDLRWCEHLPPLRQLPSLKRLHLSRMDALRKIEEDGGSMSVSLEEFTLSDMPKLEEWRVKPTRESFPHLRLLEIISCPKLTVQPCIPSSVEDLLISGNQMLLSAGSIGELSKLKRLWISNCEVSSLSGWWGGLRYLTALQCLEIRYCDELNCLPEGVMYMSSLRTLSLSDNRNLKSLEGGRREPLFTALCCLTIVNSPTALPEWTSPRSETYRFCTAPSGKAMREAGEARTDPRLLASQIYRRTSRKGGRWRRNQKKDLPSLQNLFASSSLVPLKRTLLVRVMLLFAFVFHCFPWFQLQGNADTFGFIVCSAFPEIYVIFQNLRSAFLDF</sequence>
<evidence type="ECO:0000259" key="10">
    <source>
        <dbReference type="Pfam" id="PF25019"/>
    </source>
</evidence>
<evidence type="ECO:0000259" key="7">
    <source>
        <dbReference type="Pfam" id="PF00931"/>
    </source>
</evidence>
<dbReference type="SUPFAM" id="SSF52540">
    <property type="entry name" value="P-loop containing nucleoside triphosphate hydrolases"/>
    <property type="match status" value="1"/>
</dbReference>
<feature type="domain" description="Disease resistance protein winged helix" evidence="9">
    <location>
        <begin position="428"/>
        <end position="500"/>
    </location>
</feature>
<feature type="domain" description="Disease resistance N-terminal" evidence="8">
    <location>
        <begin position="14"/>
        <end position="100"/>
    </location>
</feature>
<comment type="caution">
    <text evidence="11">The sequence shown here is derived from an EMBL/GenBank/DDBJ whole genome shotgun (WGS) entry which is preliminary data.</text>
</comment>
<dbReference type="FunFam" id="1.10.10.10:FF:000322">
    <property type="entry name" value="Probable disease resistance protein At1g63360"/>
    <property type="match status" value="1"/>
</dbReference>
<evidence type="ECO:0000256" key="3">
    <source>
        <dbReference type="ARBA" id="ARBA00022737"/>
    </source>
</evidence>
<dbReference type="GO" id="GO:0042742">
    <property type="term" value="P:defense response to bacterium"/>
    <property type="evidence" value="ECO:0007669"/>
    <property type="project" value="UniProtKB-ARBA"/>
</dbReference>
<dbReference type="InterPro" id="IPR058922">
    <property type="entry name" value="WHD_DRP"/>
</dbReference>
<reference evidence="11" key="2">
    <citation type="submission" date="2019-07" db="EMBL/GenBank/DDBJ databases">
        <authorList>
            <person name="Yang Y."/>
            <person name="Bocs S."/>
            <person name="Baudouin L."/>
        </authorList>
    </citation>
    <scope>NUCLEOTIDE SEQUENCE</scope>
    <source>
        <tissue evidence="11">Spear leaf of Hainan Tall coconut</tissue>
    </source>
</reference>
<evidence type="ECO:0000313" key="11">
    <source>
        <dbReference type="EMBL" id="KAG1333933.1"/>
    </source>
</evidence>
<dbReference type="CDD" id="cd14798">
    <property type="entry name" value="RX-CC_like"/>
    <property type="match status" value="1"/>
</dbReference>
<dbReference type="Gene3D" id="3.80.10.10">
    <property type="entry name" value="Ribonuclease Inhibitor"/>
    <property type="match status" value="3"/>
</dbReference>
<feature type="domain" description="NB-ARC" evidence="7">
    <location>
        <begin position="172"/>
        <end position="341"/>
    </location>
</feature>
<dbReference type="InterPro" id="IPR042197">
    <property type="entry name" value="Apaf_helical"/>
</dbReference>
<dbReference type="EMBL" id="CM017874">
    <property type="protein sequence ID" value="KAG1333933.1"/>
    <property type="molecule type" value="Genomic_DNA"/>
</dbReference>
<dbReference type="InterPro" id="IPR036388">
    <property type="entry name" value="WH-like_DNA-bd_sf"/>
</dbReference>
<dbReference type="InterPro" id="IPR002182">
    <property type="entry name" value="NB-ARC"/>
</dbReference>
<dbReference type="AlphaFoldDB" id="A0A8K0I1D5"/>
<dbReference type="PANTHER" id="PTHR36766:SF48">
    <property type="entry name" value="DISEASE RESISTANCE PROTEIN RGA3"/>
    <property type="match status" value="1"/>
</dbReference>
<dbReference type="OrthoDB" id="774413at2759"/>
<evidence type="ECO:0000256" key="4">
    <source>
        <dbReference type="ARBA" id="ARBA00022741"/>
    </source>
</evidence>
<feature type="domain" description="R13L1/DRL21-like LRR repeat region" evidence="10">
    <location>
        <begin position="686"/>
        <end position="821"/>
    </location>
</feature>
<dbReference type="Pfam" id="PF23559">
    <property type="entry name" value="WHD_DRP"/>
    <property type="match status" value="1"/>
</dbReference>
<dbReference type="PANTHER" id="PTHR36766">
    <property type="entry name" value="PLANT BROAD-SPECTRUM MILDEW RESISTANCE PROTEIN RPW8"/>
    <property type="match status" value="1"/>
</dbReference>
<dbReference type="InterPro" id="IPR056789">
    <property type="entry name" value="LRR_R13L1-DRL21"/>
</dbReference>
<keyword evidence="4" id="KW-0547">Nucleotide-binding</keyword>
<dbReference type="Pfam" id="PF25019">
    <property type="entry name" value="LRR_R13L1-DRL21"/>
    <property type="match status" value="1"/>
</dbReference>
<dbReference type="InterPro" id="IPR038005">
    <property type="entry name" value="RX-like_CC"/>
</dbReference>
<evidence type="ECO:0000256" key="2">
    <source>
        <dbReference type="ARBA" id="ARBA00022614"/>
    </source>
</evidence>
<keyword evidence="2" id="KW-0433">Leucine-rich repeat</keyword>
<gene>
    <name evidence="11" type="ORF">COCNU_03G000520</name>
</gene>
<protein>
    <submittedName>
        <fullName evidence="11">Putative disease resistance protein RGA1</fullName>
    </submittedName>
</protein>
<dbReference type="Proteomes" id="UP000797356">
    <property type="component" value="Chromosome 3"/>
</dbReference>
<dbReference type="InterPro" id="IPR032675">
    <property type="entry name" value="LRR_dom_sf"/>
</dbReference>
<dbReference type="Gene3D" id="1.10.10.10">
    <property type="entry name" value="Winged helix-like DNA-binding domain superfamily/Winged helix DNA-binding domain"/>
    <property type="match status" value="1"/>
</dbReference>
<evidence type="ECO:0000256" key="1">
    <source>
        <dbReference type="ARBA" id="ARBA00008894"/>
    </source>
</evidence>
<dbReference type="Gene3D" id="1.10.8.430">
    <property type="entry name" value="Helical domain of apoptotic protease-activating factors"/>
    <property type="match status" value="1"/>
</dbReference>
<name>A0A8K0I1D5_COCNU</name>
<reference evidence="11" key="1">
    <citation type="journal article" date="2017" name="Gigascience">
        <title>The genome draft of coconut (Cocos nucifera).</title>
        <authorList>
            <person name="Xiao Y."/>
            <person name="Xu P."/>
            <person name="Fan H."/>
            <person name="Baudouin L."/>
            <person name="Xia W."/>
            <person name="Bocs S."/>
            <person name="Xu J."/>
            <person name="Li Q."/>
            <person name="Guo A."/>
            <person name="Zhou L."/>
            <person name="Li J."/>
            <person name="Wu Y."/>
            <person name="Ma Z."/>
            <person name="Armero A."/>
            <person name="Issali A.E."/>
            <person name="Liu N."/>
            <person name="Peng M."/>
            <person name="Yang Y."/>
        </authorList>
    </citation>
    <scope>NUCLEOTIDE SEQUENCE</scope>
    <source>
        <tissue evidence="11">Spear leaf of Hainan Tall coconut</tissue>
    </source>
</reference>
<evidence type="ECO:0000256" key="6">
    <source>
        <dbReference type="ARBA" id="ARBA00022840"/>
    </source>
</evidence>
<dbReference type="InterPro" id="IPR041118">
    <property type="entry name" value="Rx_N"/>
</dbReference>
<dbReference type="GO" id="GO:0043531">
    <property type="term" value="F:ADP binding"/>
    <property type="evidence" value="ECO:0007669"/>
    <property type="project" value="InterPro"/>
</dbReference>
<dbReference type="Pfam" id="PF18052">
    <property type="entry name" value="Rx_N"/>
    <property type="match status" value="1"/>
</dbReference>
<keyword evidence="3" id="KW-0677">Repeat</keyword>
<keyword evidence="6" id="KW-0067">ATP-binding</keyword>
<dbReference type="Gene3D" id="1.20.5.4130">
    <property type="match status" value="1"/>
</dbReference>
<dbReference type="Gene3D" id="3.40.50.300">
    <property type="entry name" value="P-loop containing nucleotide triphosphate hydrolases"/>
    <property type="match status" value="1"/>
</dbReference>
<evidence type="ECO:0000259" key="8">
    <source>
        <dbReference type="Pfam" id="PF18052"/>
    </source>
</evidence>
<dbReference type="SUPFAM" id="SSF52058">
    <property type="entry name" value="L domain-like"/>
    <property type="match status" value="1"/>
</dbReference>
<organism evidence="11 12">
    <name type="scientific">Cocos nucifera</name>
    <name type="common">Coconut palm</name>
    <dbReference type="NCBI Taxonomy" id="13894"/>
    <lineage>
        <taxon>Eukaryota</taxon>
        <taxon>Viridiplantae</taxon>
        <taxon>Streptophyta</taxon>
        <taxon>Embryophyta</taxon>
        <taxon>Tracheophyta</taxon>
        <taxon>Spermatophyta</taxon>
        <taxon>Magnoliopsida</taxon>
        <taxon>Liliopsida</taxon>
        <taxon>Arecaceae</taxon>
        <taxon>Arecoideae</taxon>
        <taxon>Cocoseae</taxon>
        <taxon>Attaleinae</taxon>
        <taxon>Cocos</taxon>
    </lineage>
</organism>
<evidence type="ECO:0000256" key="5">
    <source>
        <dbReference type="ARBA" id="ARBA00022821"/>
    </source>
</evidence>
<dbReference type="GO" id="GO:0005524">
    <property type="term" value="F:ATP binding"/>
    <property type="evidence" value="ECO:0007669"/>
    <property type="project" value="UniProtKB-KW"/>
</dbReference>
<evidence type="ECO:0000259" key="9">
    <source>
        <dbReference type="Pfam" id="PF23559"/>
    </source>
</evidence>
<dbReference type="InterPro" id="IPR027417">
    <property type="entry name" value="P-loop_NTPase"/>
</dbReference>
<comment type="similarity">
    <text evidence="1">Belongs to the disease resistance NB-LRR family.</text>
</comment>
<dbReference type="Pfam" id="PF00931">
    <property type="entry name" value="NB-ARC"/>
    <property type="match status" value="1"/>
</dbReference>